<evidence type="ECO:0000256" key="2">
    <source>
        <dbReference type="ARBA" id="ARBA00022786"/>
    </source>
</evidence>
<dbReference type="EMBL" id="OZ019904">
    <property type="protein sequence ID" value="CAK9198705.1"/>
    <property type="molecule type" value="Genomic_DNA"/>
</dbReference>
<dbReference type="InterPro" id="IPR027356">
    <property type="entry name" value="NPH3_dom"/>
</dbReference>
<feature type="domain" description="BTB" evidence="3">
    <location>
        <begin position="22"/>
        <end position="95"/>
    </location>
</feature>
<dbReference type="InterPro" id="IPR011333">
    <property type="entry name" value="SKP1/BTB/POZ_sf"/>
</dbReference>
<dbReference type="Pfam" id="PF03000">
    <property type="entry name" value="NPH3"/>
    <property type="match status" value="1"/>
</dbReference>
<keyword evidence="6" id="KW-1185">Reference proteome</keyword>
<dbReference type="InterPro" id="IPR043454">
    <property type="entry name" value="NPH3/RPT2-like"/>
</dbReference>
<dbReference type="InterPro" id="IPR000210">
    <property type="entry name" value="BTB/POZ_dom"/>
</dbReference>
<evidence type="ECO:0000256" key="1">
    <source>
        <dbReference type="ARBA" id="ARBA00004906"/>
    </source>
</evidence>
<name>A0ABP0TK70_9BRYO</name>
<organism evidence="5 6">
    <name type="scientific">Sphagnum troendelagicum</name>
    <dbReference type="NCBI Taxonomy" id="128251"/>
    <lineage>
        <taxon>Eukaryota</taxon>
        <taxon>Viridiplantae</taxon>
        <taxon>Streptophyta</taxon>
        <taxon>Embryophyta</taxon>
        <taxon>Bryophyta</taxon>
        <taxon>Sphagnophytina</taxon>
        <taxon>Sphagnopsida</taxon>
        <taxon>Sphagnales</taxon>
        <taxon>Sphagnaceae</taxon>
        <taxon>Sphagnum</taxon>
    </lineage>
</organism>
<evidence type="ECO:0000259" key="4">
    <source>
        <dbReference type="PROSITE" id="PS51649"/>
    </source>
</evidence>
<accession>A0ABP0TK70</accession>
<sequence length="573" mass="64269">MAKKEAGFSTWLQRVRRTGEFSDVKVCVNGEEFHLHMLPLLNASAYFRNLPSTSNGSPPLSSSPHSAQHGCCRIINIPDLPGGVEGFSAIADFCYLLKPNFTLENVAPIRAAAEFLGVTEVLECSKKFLYVNVFVQWQASVSFLQHYHRLSSPVDEYVETRCLKVIVAACAKAFGETKYLTAPILFLANRTPENNHHRHTTSSQCQTLTEILVHMSSLPDAYASEAIEALVDAKVNLNLKCRQSRNVRSWLNSLIDNDCQTDRARCWVVLCLSRMLIKGAPAIRPWMELSSQYWCTLLEHVDHLVTMVDEVMKVRLVVVKKVLEHRIGVGMEELDDYLHCYRFVPETLLSMIGYYVDEADPDPESLDEVAGEVDGFLWNFAETGSIAPDVFLSLFKAFPASCRQSHDTTYGSIEKLLAKRPDCTPDDKQQLWRLVDPSKLSPAVNEAALSNPGFLSQPHILESVLQHHSEELSKLDDNDGRNLRHIMQKVINASLKLLEENSRRSNEIVELQKQYAALLGGKLQDSSESSPDPLWRSNVQSHHRLFVNKNVTEVPEISEAPSTTIVGSIHGSV</sequence>
<protein>
    <recommendedName>
        <fullName evidence="7">BTB/POZ domain-containing protein</fullName>
    </recommendedName>
</protein>
<comment type="pathway">
    <text evidence="1">Protein modification; protein ubiquitination.</text>
</comment>
<evidence type="ECO:0000313" key="5">
    <source>
        <dbReference type="EMBL" id="CAK9198705.1"/>
    </source>
</evidence>
<evidence type="ECO:0008006" key="7">
    <source>
        <dbReference type="Google" id="ProtNLM"/>
    </source>
</evidence>
<dbReference type="SMART" id="SM00225">
    <property type="entry name" value="BTB"/>
    <property type="match status" value="1"/>
</dbReference>
<evidence type="ECO:0000313" key="6">
    <source>
        <dbReference type="Proteomes" id="UP001497512"/>
    </source>
</evidence>
<dbReference type="PROSITE" id="PS51649">
    <property type="entry name" value="NPH3"/>
    <property type="match status" value="1"/>
</dbReference>
<reference evidence="5" key="1">
    <citation type="submission" date="2024-02" db="EMBL/GenBank/DDBJ databases">
        <authorList>
            <consortium name="ELIXIR-Norway"/>
            <consortium name="Elixir Norway"/>
        </authorList>
    </citation>
    <scope>NUCLEOTIDE SEQUENCE</scope>
</reference>
<dbReference type="Gene3D" id="3.30.710.10">
    <property type="entry name" value="Potassium Channel Kv1.1, Chain A"/>
    <property type="match status" value="1"/>
</dbReference>
<gene>
    <name evidence="5" type="ORF">CSSPTR1EN2_LOCUS4570</name>
</gene>
<dbReference type="SUPFAM" id="SSF54695">
    <property type="entry name" value="POZ domain"/>
    <property type="match status" value="1"/>
</dbReference>
<dbReference type="Proteomes" id="UP001497512">
    <property type="component" value="Chromosome 12"/>
</dbReference>
<evidence type="ECO:0000259" key="3">
    <source>
        <dbReference type="PROSITE" id="PS50097"/>
    </source>
</evidence>
<dbReference type="PROSITE" id="PS50097">
    <property type="entry name" value="BTB"/>
    <property type="match status" value="1"/>
</dbReference>
<keyword evidence="2" id="KW-0833">Ubl conjugation pathway</keyword>
<dbReference type="Pfam" id="PF00651">
    <property type="entry name" value="BTB"/>
    <property type="match status" value="1"/>
</dbReference>
<proteinExistence type="predicted"/>
<dbReference type="PANTHER" id="PTHR32370">
    <property type="entry name" value="OS12G0117600 PROTEIN"/>
    <property type="match status" value="1"/>
</dbReference>
<feature type="domain" description="NPH3" evidence="4">
    <location>
        <begin position="346"/>
        <end position="469"/>
    </location>
</feature>